<dbReference type="Proteomes" id="UP000184474">
    <property type="component" value="Unassembled WGS sequence"/>
</dbReference>
<evidence type="ECO:0008006" key="4">
    <source>
        <dbReference type="Google" id="ProtNLM"/>
    </source>
</evidence>
<keyword evidence="3" id="KW-1185">Reference proteome</keyword>
<dbReference type="InterPro" id="IPR021314">
    <property type="entry name" value="DUF2911"/>
</dbReference>
<organism evidence="2 3">
    <name type="scientific">Reichenbachiella agariperforans</name>
    <dbReference type="NCBI Taxonomy" id="156994"/>
    <lineage>
        <taxon>Bacteria</taxon>
        <taxon>Pseudomonadati</taxon>
        <taxon>Bacteroidota</taxon>
        <taxon>Cytophagia</taxon>
        <taxon>Cytophagales</taxon>
        <taxon>Reichenbachiellaceae</taxon>
        <taxon>Reichenbachiella</taxon>
    </lineage>
</organism>
<protein>
    <recommendedName>
        <fullName evidence="4">DUF2911 domain-containing protein</fullName>
    </recommendedName>
</protein>
<feature type="chain" id="PRO_5012793728" description="DUF2911 domain-containing protein" evidence="1">
    <location>
        <begin position="25"/>
        <end position="292"/>
    </location>
</feature>
<evidence type="ECO:0000313" key="2">
    <source>
        <dbReference type="EMBL" id="SHJ52893.1"/>
    </source>
</evidence>
<name>A0A1M6K1Q9_REIAG</name>
<feature type="signal peptide" evidence="1">
    <location>
        <begin position="1"/>
        <end position="24"/>
    </location>
</feature>
<reference evidence="3" key="1">
    <citation type="submission" date="2016-11" db="EMBL/GenBank/DDBJ databases">
        <authorList>
            <person name="Varghese N."/>
            <person name="Submissions S."/>
        </authorList>
    </citation>
    <scope>NUCLEOTIDE SEQUENCE [LARGE SCALE GENOMIC DNA]</scope>
    <source>
        <strain evidence="3">DSM 26134</strain>
    </source>
</reference>
<dbReference type="RefSeq" id="WP_073118973.1">
    <property type="nucleotide sequence ID" value="NZ_FRAA01000001.1"/>
</dbReference>
<proteinExistence type="predicted"/>
<dbReference type="AlphaFoldDB" id="A0A1M6K1Q9"/>
<dbReference type="EMBL" id="FRAA01000001">
    <property type="protein sequence ID" value="SHJ52893.1"/>
    <property type="molecule type" value="Genomic_DNA"/>
</dbReference>
<evidence type="ECO:0000313" key="3">
    <source>
        <dbReference type="Proteomes" id="UP000184474"/>
    </source>
</evidence>
<dbReference type="Pfam" id="PF11138">
    <property type="entry name" value="DUF2911"/>
    <property type="match status" value="1"/>
</dbReference>
<gene>
    <name evidence="2" type="ORF">SAMN04488028_101412</name>
</gene>
<dbReference type="SUPFAM" id="SSF81901">
    <property type="entry name" value="HCP-like"/>
    <property type="match status" value="1"/>
</dbReference>
<accession>A0A1M6K1Q9</accession>
<keyword evidence="1" id="KW-0732">Signal</keyword>
<evidence type="ECO:0000256" key="1">
    <source>
        <dbReference type="SAM" id="SignalP"/>
    </source>
</evidence>
<dbReference type="STRING" id="156994.SAMN04488028_101412"/>
<sequence>MKKMKLITLAIAGLLFIGAQTTMAQIVTPQPSPAGSVSSTVGLTDIEISYFRPQMKGRKIFGEGADYLLPYGQRWRAGANSGTIITFSSDVQVAGTNVPAGEYILFLAPGAKEWEVILYSDKSIGANVGGIEDDKIVVKASIAATKLTETVKTLTYQITDLGADSQTANIQMSWENTALNIPVAVSFDEQVMAAISKNTVVDPANLMTAARYYLSTGKDLDQALTWANTYLETGENSKQFWNVHVKAQILAKKGDKKGAIKTAKQSLELAKASPNGDFGYVKRNEALIASLK</sequence>